<evidence type="ECO:0000256" key="5">
    <source>
        <dbReference type="ARBA" id="ARBA00022692"/>
    </source>
</evidence>
<keyword evidence="6 8" id="KW-1133">Transmembrane helix</keyword>
<dbReference type="OrthoDB" id="9792889at2"/>
<reference evidence="9 10" key="1">
    <citation type="submission" date="2016-12" db="EMBL/GenBank/DDBJ databases">
        <title>Complete genome sequence of Clostridium kluyveri JZZ isolated from the pit mud of a Chinese flavor liquor-making factory.</title>
        <authorList>
            <person name="Wang Y."/>
        </authorList>
    </citation>
    <scope>NUCLEOTIDE SEQUENCE [LARGE SCALE GENOMIC DNA]</scope>
    <source>
        <strain evidence="9 10">JZZ</strain>
    </source>
</reference>
<comment type="similarity">
    <text evidence="2">Belongs to the binding-protein-dependent transport system permease family. FecCD subfamily.</text>
</comment>
<feature type="transmembrane region" description="Helical" evidence="8">
    <location>
        <begin position="87"/>
        <end position="108"/>
    </location>
</feature>
<feature type="transmembrane region" description="Helical" evidence="8">
    <location>
        <begin position="335"/>
        <end position="354"/>
    </location>
</feature>
<dbReference type="AlphaFoldDB" id="A0A1L5F815"/>
<organism evidence="9 10">
    <name type="scientific">Clostridium kluyveri</name>
    <dbReference type="NCBI Taxonomy" id="1534"/>
    <lineage>
        <taxon>Bacteria</taxon>
        <taxon>Bacillati</taxon>
        <taxon>Bacillota</taxon>
        <taxon>Clostridia</taxon>
        <taxon>Eubacteriales</taxon>
        <taxon>Clostridiaceae</taxon>
        <taxon>Clostridium</taxon>
    </lineage>
</organism>
<dbReference type="PANTHER" id="PTHR30472:SF70">
    <property type="entry name" value="MOLYBDATE IMPORT SYSTEM PERMEASE PROTEIN MOLB"/>
    <property type="match status" value="1"/>
</dbReference>
<dbReference type="Gene3D" id="1.10.3470.10">
    <property type="entry name" value="ABC transporter involved in vitamin B12 uptake, BtuC"/>
    <property type="match status" value="1"/>
</dbReference>
<dbReference type="CDD" id="cd06550">
    <property type="entry name" value="TM_ABC_iron-siderophores_like"/>
    <property type="match status" value="1"/>
</dbReference>
<evidence type="ECO:0000256" key="4">
    <source>
        <dbReference type="ARBA" id="ARBA00022475"/>
    </source>
</evidence>
<protein>
    <submittedName>
        <fullName evidence="9">Fe3+-siderophore ABC transporter permease</fullName>
    </submittedName>
</protein>
<accession>A0A1L5F815</accession>
<dbReference type="SUPFAM" id="SSF81345">
    <property type="entry name" value="ABC transporter involved in vitamin B12 uptake, BtuC"/>
    <property type="match status" value="1"/>
</dbReference>
<dbReference type="EMBL" id="CP018335">
    <property type="protein sequence ID" value="APM39158.1"/>
    <property type="molecule type" value="Genomic_DNA"/>
</dbReference>
<dbReference type="InterPro" id="IPR037294">
    <property type="entry name" value="ABC_BtuC-like"/>
</dbReference>
<feature type="transmembrane region" description="Helical" evidence="8">
    <location>
        <begin position="31"/>
        <end position="50"/>
    </location>
</feature>
<evidence type="ECO:0000256" key="2">
    <source>
        <dbReference type="ARBA" id="ARBA00007935"/>
    </source>
</evidence>
<keyword evidence="4" id="KW-1003">Cell membrane</keyword>
<dbReference type="RefSeq" id="WP_073538793.1">
    <property type="nucleotide sequence ID" value="NZ_CP018335.1"/>
</dbReference>
<evidence type="ECO:0000313" key="9">
    <source>
        <dbReference type="EMBL" id="APM39158.1"/>
    </source>
</evidence>
<name>A0A1L5F815_CLOKL</name>
<dbReference type="FunFam" id="1.10.3470.10:FF:000001">
    <property type="entry name" value="Vitamin B12 ABC transporter permease BtuC"/>
    <property type="match status" value="1"/>
</dbReference>
<evidence type="ECO:0000256" key="7">
    <source>
        <dbReference type="ARBA" id="ARBA00023136"/>
    </source>
</evidence>
<dbReference type="Proteomes" id="UP000184604">
    <property type="component" value="Chromosome"/>
</dbReference>
<proteinExistence type="inferred from homology"/>
<evidence type="ECO:0000256" key="3">
    <source>
        <dbReference type="ARBA" id="ARBA00022448"/>
    </source>
</evidence>
<evidence type="ECO:0000256" key="1">
    <source>
        <dbReference type="ARBA" id="ARBA00004651"/>
    </source>
</evidence>
<dbReference type="GO" id="GO:0005886">
    <property type="term" value="C:plasma membrane"/>
    <property type="evidence" value="ECO:0007669"/>
    <property type="project" value="UniProtKB-SubCell"/>
</dbReference>
<keyword evidence="3" id="KW-0813">Transport</keyword>
<feature type="transmembrane region" description="Helical" evidence="8">
    <location>
        <begin position="223"/>
        <end position="244"/>
    </location>
</feature>
<feature type="transmembrane region" description="Helical" evidence="8">
    <location>
        <begin position="146"/>
        <end position="166"/>
    </location>
</feature>
<keyword evidence="7 8" id="KW-0472">Membrane</keyword>
<gene>
    <name evidence="9" type="ORF">BS101_10580</name>
</gene>
<feature type="transmembrane region" description="Helical" evidence="8">
    <location>
        <begin position="264"/>
        <end position="293"/>
    </location>
</feature>
<evidence type="ECO:0000313" key="10">
    <source>
        <dbReference type="Proteomes" id="UP000184604"/>
    </source>
</evidence>
<dbReference type="Pfam" id="PF01032">
    <property type="entry name" value="FecCD"/>
    <property type="match status" value="1"/>
</dbReference>
<feature type="transmembrane region" description="Helical" evidence="8">
    <location>
        <begin position="120"/>
        <end position="139"/>
    </location>
</feature>
<feature type="transmembrane region" description="Helical" evidence="8">
    <location>
        <begin position="172"/>
        <end position="193"/>
    </location>
</feature>
<comment type="subcellular location">
    <subcellularLocation>
        <location evidence="1">Cell membrane</location>
        <topology evidence="1">Multi-pass membrane protein</topology>
    </subcellularLocation>
</comment>
<sequence>MKSVSEIEQKARISICMSNSIKKEKIKKNNVMLILVLMPVIAFILSLTLGRYGIPLSQLFDIFAGKLFNLPITWPQTVETVLFQVRIPRIIAAMMVGAALATAGATYQGLFKNPMVSPDILGASAGAGFGAAIAILMSFNIVGIQFSAFLVGLAAVILTYTIASIIGRGNNAILVLVLTGMVISTLFSSFISITKYIADPESKLPAITFWLMGGLSSVSTRDVMILIIPLILGIIPILLLRWKLNVLSFGEEEAQAMGIDTRKIRIIVIICSTLLTASSVSVSGMIGWVGLIIPHIARLLVGPNYKLLLPASILIGSTFLLLVDDVARSAFTVEIPLGILTAIIGAPIFIYLLLKGRRGWI</sequence>
<dbReference type="InterPro" id="IPR000522">
    <property type="entry name" value="ABC_transptr_permease_BtuC"/>
</dbReference>
<evidence type="ECO:0000256" key="6">
    <source>
        <dbReference type="ARBA" id="ARBA00022989"/>
    </source>
</evidence>
<feature type="transmembrane region" description="Helical" evidence="8">
    <location>
        <begin position="305"/>
        <end position="323"/>
    </location>
</feature>
<dbReference type="PANTHER" id="PTHR30472">
    <property type="entry name" value="FERRIC ENTEROBACTIN TRANSPORT SYSTEM PERMEASE PROTEIN"/>
    <property type="match status" value="1"/>
</dbReference>
<keyword evidence="5 8" id="KW-0812">Transmembrane</keyword>
<evidence type="ECO:0000256" key="8">
    <source>
        <dbReference type="SAM" id="Phobius"/>
    </source>
</evidence>
<dbReference type="GO" id="GO:0033214">
    <property type="term" value="P:siderophore-iron import into cell"/>
    <property type="evidence" value="ECO:0007669"/>
    <property type="project" value="TreeGrafter"/>
</dbReference>
<dbReference type="GO" id="GO:0022857">
    <property type="term" value="F:transmembrane transporter activity"/>
    <property type="evidence" value="ECO:0007669"/>
    <property type="project" value="InterPro"/>
</dbReference>